<name>A0AC35GXP1_9BILA</name>
<evidence type="ECO:0000313" key="2">
    <source>
        <dbReference type="WBParaSite" id="PS1159_v2.g9629.t1"/>
    </source>
</evidence>
<dbReference type="Proteomes" id="UP000887580">
    <property type="component" value="Unplaced"/>
</dbReference>
<dbReference type="WBParaSite" id="PS1159_v2.g9629.t1">
    <property type="protein sequence ID" value="PS1159_v2.g9629.t1"/>
    <property type="gene ID" value="PS1159_v2.g9629"/>
</dbReference>
<proteinExistence type="predicted"/>
<accession>A0AC35GXP1</accession>
<evidence type="ECO:0000313" key="1">
    <source>
        <dbReference type="Proteomes" id="UP000887580"/>
    </source>
</evidence>
<organism evidence="1 2">
    <name type="scientific">Panagrolaimus sp. PS1159</name>
    <dbReference type="NCBI Taxonomy" id="55785"/>
    <lineage>
        <taxon>Eukaryota</taxon>
        <taxon>Metazoa</taxon>
        <taxon>Ecdysozoa</taxon>
        <taxon>Nematoda</taxon>
        <taxon>Chromadorea</taxon>
        <taxon>Rhabditida</taxon>
        <taxon>Tylenchina</taxon>
        <taxon>Panagrolaimomorpha</taxon>
        <taxon>Panagrolaimoidea</taxon>
        <taxon>Panagrolaimidae</taxon>
        <taxon>Panagrolaimus</taxon>
    </lineage>
</organism>
<protein>
    <submittedName>
        <fullName evidence="2">Uncharacterized protein</fullName>
    </submittedName>
</protein>
<sequence length="357" mass="40893">MDKKGFPLPQMHNDAAAFTKLSGGLPGEHYGIEGREKKEAMAHGLEVNTENLIKLVAETNLIEKTRRKASNAVKHKTFEDFIISVDNVIKFYGAENTCYQSIADSIMHGTNFLEKSFVVGDKFSIKQKLRNMVEFFTSQTQPTMEEKIKQLKGVVDELNIGRHFIHDKECALTGYIKHFQAQVKSAHDELESIKSTVDRHITFIRCIKQDLACHDHRFEAKCGEFKQKIANFEAGFYATVQNDVINLETYKKMLSFLRMQLKNGTLYFDDKIKVLENDILEMKNAARLRTNFMVSRNANVPPFPSTRNVYAPSFPANYNNTQNANVPAFPVNNNSQMHEQKPPDTTVDDDQNYYQLF</sequence>
<reference evidence="2" key="1">
    <citation type="submission" date="2022-11" db="UniProtKB">
        <authorList>
            <consortium name="WormBaseParasite"/>
        </authorList>
    </citation>
    <scope>IDENTIFICATION</scope>
</reference>